<gene>
    <name evidence="1" type="ORF">GCM10011320_33980</name>
</gene>
<evidence type="ECO:0000313" key="1">
    <source>
        <dbReference type="EMBL" id="GGJ23890.1"/>
    </source>
</evidence>
<reference evidence="1" key="1">
    <citation type="journal article" date="2014" name="Int. J. Syst. Evol. Microbiol.">
        <title>Complete genome sequence of Corynebacterium casei LMG S-19264T (=DSM 44701T), isolated from a smear-ripened cheese.</title>
        <authorList>
            <consortium name="US DOE Joint Genome Institute (JGI-PGF)"/>
            <person name="Walter F."/>
            <person name="Albersmeier A."/>
            <person name="Kalinowski J."/>
            <person name="Ruckert C."/>
        </authorList>
    </citation>
    <scope>NUCLEOTIDE SEQUENCE</scope>
    <source>
        <strain evidence="1">CGMCC 1.3617</strain>
    </source>
</reference>
<sequence>MRSRRGPGQPATSTGLRCTIYTRKSSEEALRRAGREMALLVGSTVAAVRSDPLLVRLIAKAWALREALVSSTAPGLTAVAAEQGISQSYATRLVRLAWLAPDIVEAILGGCQPVKLTASHLIQDTRIPTGWQDQREALGFI</sequence>
<dbReference type="SUPFAM" id="SSF109709">
    <property type="entry name" value="KorB DNA-binding domain-like"/>
    <property type="match status" value="1"/>
</dbReference>
<proteinExistence type="predicted"/>
<comment type="caution">
    <text evidence="1">The sequence shown here is derived from an EMBL/GenBank/DDBJ whole genome shotgun (WGS) entry which is preliminary data.</text>
</comment>
<dbReference type="EMBL" id="BMKW01000008">
    <property type="protein sequence ID" value="GGJ23890.1"/>
    <property type="molecule type" value="Genomic_DNA"/>
</dbReference>
<dbReference type="Proteomes" id="UP000661507">
    <property type="component" value="Unassembled WGS sequence"/>
</dbReference>
<reference evidence="1" key="2">
    <citation type="submission" date="2020-09" db="EMBL/GenBank/DDBJ databases">
        <authorList>
            <person name="Sun Q."/>
            <person name="Zhou Y."/>
        </authorList>
    </citation>
    <scope>NUCLEOTIDE SEQUENCE</scope>
    <source>
        <strain evidence="1">CGMCC 1.3617</strain>
    </source>
</reference>
<evidence type="ECO:0000313" key="2">
    <source>
        <dbReference type="Proteomes" id="UP000661507"/>
    </source>
</evidence>
<organism evidence="1 2">
    <name type="scientific">Neoroseomonas lacus</name>
    <dbReference type="NCBI Taxonomy" id="287609"/>
    <lineage>
        <taxon>Bacteria</taxon>
        <taxon>Pseudomonadati</taxon>
        <taxon>Pseudomonadota</taxon>
        <taxon>Alphaproteobacteria</taxon>
        <taxon>Acetobacterales</taxon>
        <taxon>Acetobacteraceae</taxon>
        <taxon>Neoroseomonas</taxon>
    </lineage>
</organism>
<name>A0A917KRR7_9PROT</name>
<accession>A0A917KRR7</accession>
<dbReference type="AlphaFoldDB" id="A0A917KRR7"/>
<keyword evidence="2" id="KW-1185">Reference proteome</keyword>
<protein>
    <submittedName>
        <fullName evidence="1">Uncharacterized protein</fullName>
    </submittedName>
</protein>